<dbReference type="InterPro" id="IPR012280">
    <property type="entry name" value="Semialdhyde_DH_dimer_dom"/>
</dbReference>
<keyword evidence="3" id="KW-0560">Oxidoreductase</keyword>
<dbReference type="EMBL" id="LR134405">
    <property type="protein sequence ID" value="VEH68709.1"/>
    <property type="molecule type" value="Genomic_DNA"/>
</dbReference>
<dbReference type="AlphaFoldDB" id="A0A3S4UCC7"/>
<evidence type="ECO:0000313" key="3">
    <source>
        <dbReference type="EMBL" id="VEH68709.1"/>
    </source>
</evidence>
<dbReference type="GO" id="GO:0004073">
    <property type="term" value="F:aspartate-semialdehyde dehydrogenase activity"/>
    <property type="evidence" value="ECO:0007669"/>
    <property type="project" value="UniProtKB-EC"/>
</dbReference>
<protein>
    <submittedName>
        <fullName evidence="3">Aspartate-semialdehyde dehydrogenase</fullName>
        <ecNumber evidence="3">1.2.1.11</ecNumber>
    </submittedName>
</protein>
<evidence type="ECO:0000259" key="2">
    <source>
        <dbReference type="Pfam" id="PF02774"/>
    </source>
</evidence>
<dbReference type="Pfam" id="PF02774">
    <property type="entry name" value="Semialdhyde_dhC"/>
    <property type="match status" value="1"/>
</dbReference>
<accession>A0A3S4UCC7</accession>
<evidence type="ECO:0000256" key="1">
    <source>
        <dbReference type="ARBA" id="ARBA00010584"/>
    </source>
</evidence>
<name>A0A3S4UCC7_9PAST</name>
<gene>
    <name evidence="3" type="primary">asd_1</name>
    <name evidence="3" type="ORF">NCTC8284_03949</name>
</gene>
<comment type="similarity">
    <text evidence="1">Belongs to the aspartate-semialdehyde dehydrogenase family.</text>
</comment>
<proteinExistence type="inferred from homology"/>
<dbReference type="KEGG" id="rpne:NCTC8284_03949"/>
<organism evidence="3 4">
    <name type="scientific">Rodentibacter pneumotropicus</name>
    <dbReference type="NCBI Taxonomy" id="758"/>
    <lineage>
        <taxon>Bacteria</taxon>
        <taxon>Pseudomonadati</taxon>
        <taxon>Pseudomonadota</taxon>
        <taxon>Gammaproteobacteria</taxon>
        <taxon>Pasteurellales</taxon>
        <taxon>Pasteurellaceae</taxon>
        <taxon>Rodentibacter</taxon>
    </lineage>
</organism>
<feature type="domain" description="Semialdehyde dehydrogenase dimerisation" evidence="2">
    <location>
        <begin position="3"/>
        <end position="52"/>
    </location>
</feature>
<dbReference type="Proteomes" id="UP000278733">
    <property type="component" value="Chromosome"/>
</dbReference>
<dbReference type="GO" id="GO:0046983">
    <property type="term" value="F:protein dimerization activity"/>
    <property type="evidence" value="ECO:0007669"/>
    <property type="project" value="InterPro"/>
</dbReference>
<dbReference type="PANTHER" id="PTHR46278:SF4">
    <property type="entry name" value="ASPARTATE-SEMIALDEHYDE DEHYDROGENASE"/>
    <property type="match status" value="1"/>
</dbReference>
<dbReference type="GO" id="GO:0008652">
    <property type="term" value="P:amino acid biosynthetic process"/>
    <property type="evidence" value="ECO:0007669"/>
    <property type="project" value="InterPro"/>
</dbReference>
<dbReference type="EC" id="1.2.1.11" evidence="3"/>
<dbReference type="SUPFAM" id="SSF55347">
    <property type="entry name" value="Glyceraldehyde-3-phosphate dehydrogenase-like, C-terminal domain"/>
    <property type="match status" value="1"/>
</dbReference>
<dbReference type="Gene3D" id="3.30.360.10">
    <property type="entry name" value="Dihydrodipicolinate Reductase, domain 2"/>
    <property type="match status" value="1"/>
</dbReference>
<reference evidence="3 4" key="1">
    <citation type="submission" date="2018-12" db="EMBL/GenBank/DDBJ databases">
        <authorList>
            <consortium name="Pathogen Informatics"/>
        </authorList>
    </citation>
    <scope>NUCLEOTIDE SEQUENCE [LARGE SCALE GENOMIC DNA]</scope>
    <source>
        <strain evidence="3 4">NCTC8284</strain>
    </source>
</reference>
<evidence type="ECO:0000313" key="4">
    <source>
        <dbReference type="Proteomes" id="UP000278733"/>
    </source>
</evidence>
<dbReference type="PANTHER" id="PTHR46278">
    <property type="entry name" value="DEHYDROGENASE, PUTATIVE-RELATED"/>
    <property type="match status" value="1"/>
</dbReference>
<sequence length="67" mass="7290">MKVIPNDKETTLRELTPAKVTGTLSVPVGRLRKLAMGGEYLAAFTVGDQLLWGAAEPVRRILKQLVA</sequence>